<dbReference type="RefSeq" id="WP_191283757.1">
    <property type="nucleotide sequence ID" value="NZ_BNAI01000005.1"/>
</dbReference>
<dbReference type="PANTHER" id="PTHR30055">
    <property type="entry name" value="HTH-TYPE TRANSCRIPTIONAL REGULATOR RUTR"/>
    <property type="match status" value="1"/>
</dbReference>
<accession>A0A8J3GSC7</accession>
<dbReference type="SUPFAM" id="SSF48498">
    <property type="entry name" value="Tetracyclin repressor-like, C-terminal domain"/>
    <property type="match status" value="1"/>
</dbReference>
<reference evidence="6" key="2">
    <citation type="submission" date="2020-09" db="EMBL/GenBank/DDBJ databases">
        <authorList>
            <person name="Sun Q."/>
            <person name="Zhou Y."/>
        </authorList>
    </citation>
    <scope>NUCLEOTIDE SEQUENCE</scope>
    <source>
        <strain evidence="6">CGMCC 1.16548</strain>
    </source>
</reference>
<keyword evidence="1" id="KW-0805">Transcription regulation</keyword>
<keyword evidence="7" id="KW-1185">Reference proteome</keyword>
<evidence type="ECO:0000256" key="2">
    <source>
        <dbReference type="ARBA" id="ARBA00023125"/>
    </source>
</evidence>
<feature type="DNA-binding region" description="H-T-H motif" evidence="4">
    <location>
        <begin position="26"/>
        <end position="45"/>
    </location>
</feature>
<proteinExistence type="predicted"/>
<keyword evidence="2 4" id="KW-0238">DNA-binding</keyword>
<dbReference type="InterPro" id="IPR050109">
    <property type="entry name" value="HTH-type_TetR-like_transc_reg"/>
</dbReference>
<dbReference type="GO" id="GO:0003700">
    <property type="term" value="F:DNA-binding transcription factor activity"/>
    <property type="evidence" value="ECO:0007669"/>
    <property type="project" value="TreeGrafter"/>
</dbReference>
<organism evidence="6 7">
    <name type="scientific">Pseudolysinimonas yzui</name>
    <dbReference type="NCBI Taxonomy" id="2708254"/>
    <lineage>
        <taxon>Bacteria</taxon>
        <taxon>Bacillati</taxon>
        <taxon>Actinomycetota</taxon>
        <taxon>Actinomycetes</taxon>
        <taxon>Micrococcales</taxon>
        <taxon>Microbacteriaceae</taxon>
        <taxon>Pseudolysinimonas</taxon>
    </lineage>
</organism>
<reference evidence="6" key="1">
    <citation type="journal article" date="2014" name="Int. J. Syst. Evol. Microbiol.">
        <title>Complete genome sequence of Corynebacterium casei LMG S-19264T (=DSM 44701T), isolated from a smear-ripened cheese.</title>
        <authorList>
            <consortium name="US DOE Joint Genome Institute (JGI-PGF)"/>
            <person name="Walter F."/>
            <person name="Albersmeier A."/>
            <person name="Kalinowski J."/>
            <person name="Ruckert C."/>
        </authorList>
    </citation>
    <scope>NUCLEOTIDE SEQUENCE</scope>
    <source>
        <strain evidence="6">CGMCC 1.16548</strain>
    </source>
</reference>
<dbReference type="InterPro" id="IPR009057">
    <property type="entry name" value="Homeodomain-like_sf"/>
</dbReference>
<evidence type="ECO:0000256" key="1">
    <source>
        <dbReference type="ARBA" id="ARBA00023015"/>
    </source>
</evidence>
<comment type="caution">
    <text evidence="6">The sequence shown here is derived from an EMBL/GenBank/DDBJ whole genome shotgun (WGS) entry which is preliminary data.</text>
</comment>
<dbReference type="EMBL" id="BNAI01000005">
    <property type="protein sequence ID" value="GHF22100.1"/>
    <property type="molecule type" value="Genomic_DNA"/>
</dbReference>
<keyword evidence="3" id="KW-0804">Transcription</keyword>
<sequence length="183" mass="19289">MSSDARDVILDAAFRLFIERGYDGTSVARILAEVPYSKGAFYHHFASKEAVLDAVIHRFFTAPISTEPDPAASSSDLAHALVGDYLAGLDAISPFASPGAYYAFLTAVAPRARDALRAAYSAATTLLADALEREGHPDPVACAADVVALVEGHGMLAVLRGEHPDGGELRAAVDRTLRPPARG</sequence>
<dbReference type="Proteomes" id="UP000617531">
    <property type="component" value="Unassembled WGS sequence"/>
</dbReference>
<evidence type="ECO:0000313" key="6">
    <source>
        <dbReference type="EMBL" id="GHF22100.1"/>
    </source>
</evidence>
<name>A0A8J3GSC7_9MICO</name>
<dbReference type="InterPro" id="IPR036271">
    <property type="entry name" value="Tet_transcr_reg_TetR-rel_C_sf"/>
</dbReference>
<evidence type="ECO:0000313" key="7">
    <source>
        <dbReference type="Proteomes" id="UP000617531"/>
    </source>
</evidence>
<dbReference type="InterPro" id="IPR001647">
    <property type="entry name" value="HTH_TetR"/>
</dbReference>
<evidence type="ECO:0000256" key="4">
    <source>
        <dbReference type="PROSITE-ProRule" id="PRU00335"/>
    </source>
</evidence>
<evidence type="ECO:0000259" key="5">
    <source>
        <dbReference type="PROSITE" id="PS50977"/>
    </source>
</evidence>
<dbReference type="PANTHER" id="PTHR30055:SF234">
    <property type="entry name" value="HTH-TYPE TRANSCRIPTIONAL REGULATOR BETI"/>
    <property type="match status" value="1"/>
</dbReference>
<gene>
    <name evidence="6" type="ORF">GCM10011600_24040</name>
</gene>
<protein>
    <recommendedName>
        <fullName evidence="5">HTH tetR-type domain-containing protein</fullName>
    </recommendedName>
</protein>
<dbReference type="Gene3D" id="1.10.357.10">
    <property type="entry name" value="Tetracycline Repressor, domain 2"/>
    <property type="match status" value="1"/>
</dbReference>
<dbReference type="PROSITE" id="PS50977">
    <property type="entry name" value="HTH_TETR_2"/>
    <property type="match status" value="1"/>
</dbReference>
<feature type="domain" description="HTH tetR-type" evidence="5">
    <location>
        <begin position="3"/>
        <end position="63"/>
    </location>
</feature>
<dbReference type="Pfam" id="PF00440">
    <property type="entry name" value="TetR_N"/>
    <property type="match status" value="1"/>
</dbReference>
<dbReference type="PRINTS" id="PR00455">
    <property type="entry name" value="HTHTETR"/>
</dbReference>
<evidence type="ECO:0000256" key="3">
    <source>
        <dbReference type="ARBA" id="ARBA00023163"/>
    </source>
</evidence>
<dbReference type="SUPFAM" id="SSF46689">
    <property type="entry name" value="Homeodomain-like"/>
    <property type="match status" value="1"/>
</dbReference>
<dbReference type="GO" id="GO:0000976">
    <property type="term" value="F:transcription cis-regulatory region binding"/>
    <property type="evidence" value="ECO:0007669"/>
    <property type="project" value="TreeGrafter"/>
</dbReference>
<dbReference type="AlphaFoldDB" id="A0A8J3GSC7"/>